<dbReference type="AlphaFoldDB" id="A0A0F4GAP6"/>
<dbReference type="OrthoDB" id="10626797at2759"/>
<evidence type="ECO:0000313" key="1">
    <source>
        <dbReference type="EMBL" id="KJX94443.1"/>
    </source>
</evidence>
<dbReference type="EMBL" id="LAFY01004152">
    <property type="protein sequence ID" value="KJX94443.1"/>
    <property type="molecule type" value="Genomic_DNA"/>
</dbReference>
<keyword evidence="2" id="KW-1185">Reference proteome</keyword>
<protein>
    <submittedName>
        <fullName evidence="1">Uncharacterized protein</fullName>
    </submittedName>
</protein>
<proteinExistence type="predicted"/>
<reference evidence="1 2" key="1">
    <citation type="submission" date="2015-03" db="EMBL/GenBank/DDBJ databases">
        <title>RNA-seq based gene annotation and comparative genomics of four Zymoseptoria species reveal species-specific pathogenicity related genes and transposable element activity.</title>
        <authorList>
            <person name="Grandaubert J."/>
            <person name="Bhattacharyya A."/>
            <person name="Stukenbrock E.H."/>
        </authorList>
    </citation>
    <scope>NUCLEOTIDE SEQUENCE [LARGE SCALE GENOMIC DNA]</scope>
    <source>
        <strain evidence="1 2">Zb18110</strain>
    </source>
</reference>
<sequence>MTSTSAPPAELCLSTGGYGDWRDKIFHLLECKSDPRITTNHRQQIWTQNRQAVDLHPVKPGAPVKARRFERVLTESSRAGHGFRETSMQAAMIICAHVRFDILQRVKLENLMDAPRLLADLKFIAQPFRFLELPTEVRRRVYSFLPEMPQQDQYLEVADISTAHMSLEDCQTLHQQFEKESRAAKTANDIMEHARLGGRQCS</sequence>
<evidence type="ECO:0000313" key="2">
    <source>
        <dbReference type="Proteomes" id="UP000033647"/>
    </source>
</evidence>
<organism evidence="1 2">
    <name type="scientific">Zymoseptoria brevis</name>
    <dbReference type="NCBI Taxonomy" id="1047168"/>
    <lineage>
        <taxon>Eukaryota</taxon>
        <taxon>Fungi</taxon>
        <taxon>Dikarya</taxon>
        <taxon>Ascomycota</taxon>
        <taxon>Pezizomycotina</taxon>
        <taxon>Dothideomycetes</taxon>
        <taxon>Dothideomycetidae</taxon>
        <taxon>Mycosphaerellales</taxon>
        <taxon>Mycosphaerellaceae</taxon>
        <taxon>Zymoseptoria</taxon>
    </lineage>
</organism>
<gene>
    <name evidence="1" type="ORF">TI39_contig4193g00011</name>
</gene>
<accession>A0A0F4GAP6</accession>
<comment type="caution">
    <text evidence="1">The sequence shown here is derived from an EMBL/GenBank/DDBJ whole genome shotgun (WGS) entry which is preliminary data.</text>
</comment>
<dbReference type="Proteomes" id="UP000033647">
    <property type="component" value="Unassembled WGS sequence"/>
</dbReference>
<name>A0A0F4GAP6_9PEZI</name>